<dbReference type="GO" id="GO:0032259">
    <property type="term" value="P:methylation"/>
    <property type="evidence" value="ECO:0007669"/>
    <property type="project" value="UniProtKB-KW"/>
</dbReference>
<dbReference type="InterPro" id="IPR028973">
    <property type="entry name" value="PhnB-like"/>
</dbReference>
<accession>A0A7W7V6X8</accession>
<evidence type="ECO:0000313" key="3">
    <source>
        <dbReference type="Proteomes" id="UP000519004"/>
    </source>
</evidence>
<keyword evidence="2" id="KW-0808">Transferase</keyword>
<dbReference type="InterPro" id="IPR029068">
    <property type="entry name" value="Glyas_Bleomycin-R_OHBP_Dase"/>
</dbReference>
<evidence type="ECO:0000313" key="2">
    <source>
        <dbReference type="EMBL" id="MBB5014321.1"/>
    </source>
</evidence>
<dbReference type="AlphaFoldDB" id="A0A7W7V6X8"/>
<proteinExistence type="predicted"/>
<dbReference type="PANTHER" id="PTHR33990:SF2">
    <property type="entry name" value="PHNB-LIKE DOMAIN-CONTAINING PROTEIN"/>
    <property type="match status" value="1"/>
</dbReference>
<dbReference type="EMBL" id="JACHHX010000001">
    <property type="protein sequence ID" value="MBB5014321.1"/>
    <property type="molecule type" value="Genomic_DNA"/>
</dbReference>
<name>A0A7W7V6X8_9GAMM</name>
<feature type="domain" description="PhnB-like" evidence="1">
    <location>
        <begin position="6"/>
        <end position="126"/>
    </location>
</feature>
<evidence type="ECO:0000259" key="1">
    <source>
        <dbReference type="Pfam" id="PF06983"/>
    </source>
</evidence>
<sequence length="165" mass="18395">MATRFQRITPFLWFDAQAEEAAEFYVSIFDNSRIRSVARYDQASAQASGRPEGAAMTVDFELDGQRFTALNGGPHFAFTEAVSFVVHCDTQEEIDRYWDRLSEGGDPRAQQCGWLKDRYGLSWQIVPRELPALLGRGDSGKAGKVMQALLSMKKPDLAALRAAAE</sequence>
<comment type="caution">
    <text evidence="2">The sequence shown here is derived from an EMBL/GenBank/DDBJ whole genome shotgun (WGS) entry which is preliminary data.</text>
</comment>
<organism evidence="2 3">
    <name type="scientific">Rehaibacterium terrae</name>
    <dbReference type="NCBI Taxonomy" id="1341696"/>
    <lineage>
        <taxon>Bacteria</taxon>
        <taxon>Pseudomonadati</taxon>
        <taxon>Pseudomonadota</taxon>
        <taxon>Gammaproteobacteria</taxon>
        <taxon>Lysobacterales</taxon>
        <taxon>Lysobacteraceae</taxon>
        <taxon>Rehaibacterium</taxon>
    </lineage>
</organism>
<keyword evidence="2" id="KW-0830">Ubiquinone</keyword>
<dbReference type="Gene3D" id="3.10.180.10">
    <property type="entry name" value="2,3-Dihydroxybiphenyl 1,2-Dioxygenase, domain 1"/>
    <property type="match status" value="1"/>
</dbReference>
<dbReference type="InterPro" id="IPR009725">
    <property type="entry name" value="3_dmu_93_MTrfase"/>
</dbReference>
<dbReference type="PIRSF" id="PIRSF021700">
    <property type="entry name" value="3_dmu_93_MTrfase"/>
    <property type="match status" value="1"/>
</dbReference>
<dbReference type="RefSeq" id="WP_183946911.1">
    <property type="nucleotide sequence ID" value="NZ_JACHHX010000001.1"/>
</dbReference>
<keyword evidence="3" id="KW-1185">Reference proteome</keyword>
<dbReference type="Proteomes" id="UP000519004">
    <property type="component" value="Unassembled WGS sequence"/>
</dbReference>
<dbReference type="PANTHER" id="PTHR33990">
    <property type="entry name" value="PROTEIN YJDN-RELATED"/>
    <property type="match status" value="1"/>
</dbReference>
<gene>
    <name evidence="2" type="ORF">HNQ58_000192</name>
</gene>
<dbReference type="GO" id="GO:0008168">
    <property type="term" value="F:methyltransferase activity"/>
    <property type="evidence" value="ECO:0007669"/>
    <property type="project" value="UniProtKB-KW"/>
</dbReference>
<dbReference type="CDD" id="cd06588">
    <property type="entry name" value="PhnB_like"/>
    <property type="match status" value="1"/>
</dbReference>
<dbReference type="SUPFAM" id="SSF54593">
    <property type="entry name" value="Glyoxalase/Bleomycin resistance protein/Dihydroxybiphenyl dioxygenase"/>
    <property type="match status" value="1"/>
</dbReference>
<protein>
    <submittedName>
        <fullName evidence="2">Putative 3-demethylubiquinone-9 3-methyltransferase (Glyoxalase superfamily)</fullName>
    </submittedName>
</protein>
<dbReference type="Pfam" id="PF06983">
    <property type="entry name" value="3-dmu-9_3-mt"/>
    <property type="match status" value="1"/>
</dbReference>
<keyword evidence="2" id="KW-0489">Methyltransferase</keyword>
<reference evidence="2 3" key="1">
    <citation type="submission" date="2020-08" db="EMBL/GenBank/DDBJ databases">
        <title>Genomic Encyclopedia of Type Strains, Phase IV (KMG-IV): sequencing the most valuable type-strain genomes for metagenomic binning, comparative biology and taxonomic classification.</title>
        <authorList>
            <person name="Goeker M."/>
        </authorList>
    </citation>
    <scope>NUCLEOTIDE SEQUENCE [LARGE SCALE GENOMIC DNA]</scope>
    <source>
        <strain evidence="2 3">DSM 25897</strain>
    </source>
</reference>